<evidence type="ECO:0000313" key="5">
    <source>
        <dbReference type="EMBL" id="RSL80965.1"/>
    </source>
</evidence>
<dbReference type="Proteomes" id="UP000287972">
    <property type="component" value="Unassembled WGS sequence"/>
</dbReference>
<reference evidence="5 6" key="1">
    <citation type="submission" date="2017-06" db="EMBL/GenBank/DDBJ databases">
        <title>Comparative genomic analysis of Ambrosia Fusariam Clade fungi.</title>
        <authorList>
            <person name="Stajich J.E."/>
            <person name="Carrillo J."/>
            <person name="Kijimoto T."/>
            <person name="Eskalen A."/>
            <person name="O'Donnell K."/>
            <person name="Kasson M."/>
        </authorList>
    </citation>
    <scope>NUCLEOTIDE SEQUENCE [LARGE SCALE GENOMIC DNA]</scope>
    <source>
        <strain evidence="5 6">NRRL62606</strain>
    </source>
</reference>
<dbReference type="EMBL" id="NKCL01000132">
    <property type="protein sequence ID" value="RSL80965.1"/>
    <property type="molecule type" value="Genomic_DNA"/>
</dbReference>
<dbReference type="InterPro" id="IPR027417">
    <property type="entry name" value="P-loop_NTPase"/>
</dbReference>
<accession>A0A428RTS1</accession>
<dbReference type="Pfam" id="PF26633">
    <property type="entry name" value="DUF8206"/>
    <property type="match status" value="1"/>
</dbReference>
<sequence length="1298" mass="146112">MNDLVRGSFGQLVPIGTLYNAKSDSFLNASLLRSGQAINAIGQRIVKASEISHNASGKYESRLEPLGVSHDAAASVLSGAIKPQGSSDYLQAEFDSQGSLHAAYHHTFTTVVDELDLGRVSLREHIDSMPLQTQDSTHVVTGITWGMRNTLVINHEFSRDTPGPQIERAFFRDLSRLKALTRSIAGHPESDSHGASLLELRYTFYLYTDASKEGLEMTGLDAMRTIIRLRLGELPKTNNGKGHPRSYTLLPIDKLDRHIPGFQRIVVAPVPLPIYDFTEFMGLFDDFASCKKRLGIYYKSLLEKRSYVSEEHIRAVYISISLLNQWKTQLQQRLAPMLVSIRMGAMGPEHLRGLYSVVEAEAGSPRHMAPFIGQETEKLRFLAEAVTAGAIYIGNGESPLEKIKTPHNDPGCHAFLLSTAATQQKITWAHQCNSLMRLLGQSNPSKPVYVVDCDAPSCRLELEDARMAEYQTGGELVTELVWEYPVAPDPDVAQGTQNNWEAASFAQIHVPPVNNLNWQFPDTLDTDDNEDSEGSEDFEKLDPLPDYCFARYGPGRSRTGDRSDTEDDLRPVDRRFVKIPCPGMHCDHNTPREWICFHCCEPLEFGVTDDYIYCDCGHHPHTAYDFKCNGESHGPGFAKYPLDNLSTMLRNLKPDSVNILILGETGVGKSTFINGFLNYLTYDTLDEAKAARKLKLLIPCSFSTQIMNRNNPSQEIQERIIRVGTPRQDEADGVEGNSATQQTNVYSITIGTKRYRLFDTPGIGDTRGAKHDNENIADMMKTLSNYEDLHGILILLKSNSSRLNVMFRFCIKELLTHLHRSAVSNLAFGFTNTRVSEYTAGDTFGPLKNLLGEHSDLGLSLTTSTTYCFDSESFRYLAAYSQGITLPNEEGMRNSWEHSKNETQRLVQYFQSRTPHNVNSTLSMNGARRQVEQLMKPMSEISRCIAQGITTLNQNREDLTDRRLTGDELRRKLHPEVPSWNPKKLARPRTICTAKSCSKVRIISNGDKIVVSKRQCHADCTLPNVENETLADPALKKCRAFDRGKRDTCNAPGCSHRWQLHMHILYEAEEVMIRVKDEEIARLLELHASDMKLRETASRNLENRTREYQWELHKMQEARALFFVFLSKNAIKPINDSTVEYLDMLIHDEESKIESGRQLGFSVDKNKDTLKALRRDRQAHLELVEAFQQNTHQAQDQQLTEKGIDDLVKSLYNLKHFGKDLKSLENTITSSHKATYRERPVRVSRHGIRQAARSASEKRPSRGIGEGAVVVHGGKHESSRKKGGQGGLGGWLPSLSRR</sequence>
<evidence type="ECO:0000259" key="3">
    <source>
        <dbReference type="Pfam" id="PF24676"/>
    </source>
</evidence>
<dbReference type="Pfam" id="PF24676">
    <property type="entry name" value="DUF7656"/>
    <property type="match status" value="1"/>
</dbReference>
<evidence type="ECO:0000259" key="2">
    <source>
        <dbReference type="Pfam" id="PF24674"/>
    </source>
</evidence>
<keyword evidence="6" id="KW-1185">Reference proteome</keyword>
<feature type="domain" description="DUF8206" evidence="4">
    <location>
        <begin position="984"/>
        <end position="1067"/>
    </location>
</feature>
<feature type="domain" description="DUF7656" evidence="3">
    <location>
        <begin position="385"/>
        <end position="484"/>
    </location>
</feature>
<dbReference type="InterPro" id="IPR058519">
    <property type="entry name" value="DUF8206"/>
</dbReference>
<feature type="compositionally biased region" description="Acidic residues" evidence="1">
    <location>
        <begin position="524"/>
        <end position="536"/>
    </location>
</feature>
<dbReference type="PANTHER" id="PTHR32046">
    <property type="entry name" value="G DOMAIN-CONTAINING PROTEIN"/>
    <property type="match status" value="1"/>
</dbReference>
<gene>
    <name evidence="5" type="ORF">CEP51_006187</name>
</gene>
<comment type="caution">
    <text evidence="5">The sequence shown here is derived from an EMBL/GenBank/DDBJ whole genome shotgun (WGS) entry which is preliminary data.</text>
</comment>
<dbReference type="PROSITE" id="PS00675">
    <property type="entry name" value="SIGMA54_INTERACT_1"/>
    <property type="match status" value="1"/>
</dbReference>
<dbReference type="InterPro" id="IPR056072">
    <property type="entry name" value="SNTX_MACPF/CDC-like_dom"/>
</dbReference>
<feature type="region of interest" description="Disordered" evidence="1">
    <location>
        <begin position="1233"/>
        <end position="1298"/>
    </location>
</feature>
<dbReference type="Pfam" id="PF24674">
    <property type="entry name" value="MACPF_SNTX"/>
    <property type="match status" value="1"/>
</dbReference>
<name>A0A428RTS1_9HYPO</name>
<protein>
    <recommendedName>
        <fullName evidence="7">G domain-containing protein</fullName>
    </recommendedName>
</protein>
<dbReference type="InterPro" id="IPR056073">
    <property type="entry name" value="DUF7656"/>
</dbReference>
<dbReference type="InterPro" id="IPR025662">
    <property type="entry name" value="Sigma_54_int_dom_ATP-bd_1"/>
</dbReference>
<evidence type="ECO:0000313" key="6">
    <source>
        <dbReference type="Proteomes" id="UP000287972"/>
    </source>
</evidence>
<organism evidence="5 6">
    <name type="scientific">Fusarium floridanum</name>
    <dbReference type="NCBI Taxonomy" id="1325733"/>
    <lineage>
        <taxon>Eukaryota</taxon>
        <taxon>Fungi</taxon>
        <taxon>Dikarya</taxon>
        <taxon>Ascomycota</taxon>
        <taxon>Pezizomycotina</taxon>
        <taxon>Sordariomycetes</taxon>
        <taxon>Hypocreomycetidae</taxon>
        <taxon>Hypocreales</taxon>
        <taxon>Nectriaceae</taxon>
        <taxon>Fusarium</taxon>
        <taxon>Fusarium solani species complex</taxon>
    </lineage>
</organism>
<evidence type="ECO:0008006" key="7">
    <source>
        <dbReference type="Google" id="ProtNLM"/>
    </source>
</evidence>
<proteinExistence type="predicted"/>
<dbReference type="SUPFAM" id="SSF52540">
    <property type="entry name" value="P-loop containing nucleoside triphosphate hydrolases"/>
    <property type="match status" value="1"/>
</dbReference>
<dbReference type="Gene3D" id="3.40.50.300">
    <property type="entry name" value="P-loop containing nucleotide triphosphate hydrolases"/>
    <property type="match status" value="1"/>
</dbReference>
<dbReference type="PANTHER" id="PTHR32046:SF11">
    <property type="entry name" value="IMMUNE-ASSOCIATED NUCLEOTIDE-BINDING PROTEIN 10-LIKE"/>
    <property type="match status" value="1"/>
</dbReference>
<feature type="domain" description="SNTX MACPF/CDC-like" evidence="2">
    <location>
        <begin position="7"/>
        <end position="256"/>
    </location>
</feature>
<evidence type="ECO:0000259" key="4">
    <source>
        <dbReference type="Pfam" id="PF26633"/>
    </source>
</evidence>
<evidence type="ECO:0000256" key="1">
    <source>
        <dbReference type="SAM" id="MobiDB-lite"/>
    </source>
</evidence>
<feature type="region of interest" description="Disordered" evidence="1">
    <location>
        <begin position="519"/>
        <end position="545"/>
    </location>
</feature>